<evidence type="ECO:0000256" key="1">
    <source>
        <dbReference type="SAM" id="MobiDB-lite"/>
    </source>
</evidence>
<dbReference type="Gene3D" id="1.25.40.10">
    <property type="entry name" value="Tetratricopeptide repeat domain"/>
    <property type="match status" value="1"/>
</dbReference>
<feature type="region of interest" description="Disordered" evidence="1">
    <location>
        <begin position="644"/>
        <end position="673"/>
    </location>
</feature>
<dbReference type="GeneID" id="26905679"/>
<dbReference type="InterPro" id="IPR011990">
    <property type="entry name" value="TPR-like_helical_dom_sf"/>
</dbReference>
<dbReference type="EMBL" id="LGTL01000010">
    <property type="protein sequence ID" value="KPA79582.1"/>
    <property type="molecule type" value="Genomic_DNA"/>
</dbReference>
<dbReference type="OrthoDB" id="273695at2759"/>
<feature type="compositionally biased region" description="Polar residues" evidence="1">
    <location>
        <begin position="1708"/>
        <end position="1720"/>
    </location>
</feature>
<gene>
    <name evidence="2" type="ORF">ABB37_05389</name>
</gene>
<feature type="compositionally biased region" description="Polar residues" evidence="1">
    <location>
        <begin position="647"/>
        <end position="658"/>
    </location>
</feature>
<organism evidence="2 3">
    <name type="scientific">Leptomonas pyrrhocoris</name>
    <name type="common">Firebug parasite</name>
    <dbReference type="NCBI Taxonomy" id="157538"/>
    <lineage>
        <taxon>Eukaryota</taxon>
        <taxon>Discoba</taxon>
        <taxon>Euglenozoa</taxon>
        <taxon>Kinetoplastea</taxon>
        <taxon>Metakinetoplastina</taxon>
        <taxon>Trypanosomatida</taxon>
        <taxon>Trypanosomatidae</taxon>
        <taxon>Leishmaniinae</taxon>
        <taxon>Leptomonas</taxon>
    </lineage>
</organism>
<feature type="region of interest" description="Disordered" evidence="1">
    <location>
        <begin position="717"/>
        <end position="737"/>
    </location>
</feature>
<feature type="region of interest" description="Disordered" evidence="1">
    <location>
        <begin position="1686"/>
        <end position="1720"/>
    </location>
</feature>
<proteinExistence type="predicted"/>
<dbReference type="Proteomes" id="UP000037923">
    <property type="component" value="Unassembled WGS sequence"/>
</dbReference>
<dbReference type="EMBL" id="LGTL01000010">
    <property type="protein sequence ID" value="KPA79583.1"/>
    <property type="molecule type" value="Genomic_DNA"/>
</dbReference>
<keyword evidence="3" id="KW-1185">Reference proteome</keyword>
<feature type="region of interest" description="Disordered" evidence="1">
    <location>
        <begin position="488"/>
        <end position="512"/>
    </location>
</feature>
<accession>A0A0M9G079</accession>
<dbReference type="RefSeq" id="XP_015658022.1">
    <property type="nucleotide sequence ID" value="XM_015803380.1"/>
</dbReference>
<sequence length="1720" mass="185015">MDALLAWCGEHVCAYAGAVREVVQQDGLCGGCESGALSSDANRAPNGDVNLGTPRHGQRTDGTCPPPTLQMAGRQTAARVISKGEATTKWADLKINAPSSGRCSHAGPLSPEVCESVIAAVTALLELAGVFAQMVAKLVLSSNTGVVEASHDLPFYSETREEGQQCESCDLETLRRGQIVRHVVDAVCDALHLLRRSPVLGDYVCHEKNAAPDSVVSNLKKRHAATSTSAATSSTTFRASDPSTARVGASFHHLCFTDAFMRHVLCCMCESWPQALQLTSQMHDWNVALQEALELPFTSTPIGEGTASAKASNDAKRGTEAATPFHNADATGEPLCTLPFETLLTLLYILAQHGRLAEVFDLCQRCLAMSAAHLLTPSPRKVNATSRFSTACDVTALPVPAPPLRFIVHLAAANADPGTAARIFSSIETTTTTTSPGDASTFEGPAACFTQATCLEEVVCAGAMPQRVLSVTEYAMLLRRIIGERLPQHRSSTNGGNDSCYGTAEKDAKRSKTHRSGSVGWWLSPSQVWRFGASCPHRVRTTLCLMGFQVSARHGFAATLSMEDLYVVLSISRQLIMRHKREAAELLDVLGKAEENNTAALEWNTGEGATGAGAFIIAVSAQRRREQRWTSWGVEECMPSFHDAVPQQPQLRQPSSVPKQGEPMSASSSSSFSNTAVEEKTRWRLLLLARRVAAPYSTRYMECLCAAFAAAQRGTLPLSSSHRTSQERSTSFSTASAASADSATTGSAVLLSLVSKEMLHLLQILRYTRQVGSYWETALRTVAAPLQACAAEHNIAATLRPTLLHSTDSTDRELRTAEQVVEEVAYALAQAAESTLTESFASTQRLVAPLPSLAPYLSAYAVGALVQRPFRRALTWEQCLALLPYTPLGSRSQLWLLRRVAQDGEGRRRALSAPVPITFASSPTRPERRKRPYHTLPPQLPPLSSPLTFPQTAVQTAQRLIEMQHNTRRLQSRLHLRESISTRRSAGETEAPCSSFPAPPSVVAATMTTPPPNTTATADGSTDADAALLTLLLESHWSRALRIFEHASSRVQAAGAPHVVRLLISADVWRDIADTQRRPLVRLAVQSSAHSSSSGASALLEEVLQTSLEHGLWHTGLYFHQCVAAEQPELVRQCRRAQVYAAQLCRGLLERTSMMRAVAQLTMAARQGQWAEAAACFMRYATGRDTSLYATGVSSDEADTADAPPRSSPAAEAFHQDVGFRKSSTSVPSTSAEELRVLTAVMNGEGRRRSSSISRRVAGEDAGVAAPHALSSPPFHSSSLSSAATASRAFSFFAESGGAVPAELAHVAQTVRYAMLRTPALWMHALRWLPVSTLPLPFSHEVAIHALCADNPAKLRALLPERAMVDTAGNAIKGKGIAAGSTPSSVPSAVVSTATATALSIVAEARRAHRPQHPNEVAKNKQAAVANALRVLQRAGAWEEATLLYDKAVASNCMPYGASTAVLAAAAIGGAPWQVTLLYFFDMAQRLRPSVAATAVALQACAEGGQWALAFRVLQQSVLTQAAPVPRLVELAVTTALHCGVWARALAAAQQYRRTRDPRLAHTILLTFVRTQHWDDAVKYFYDYTRRGLRPLDASLELAIIASEAASAEYRKTALLVGTIASALEDLFKLSGAVLEHILFVQRHVRDASSAGSHRKSSEDDGGVALYDSPEVDEVFVSRASCTETQLRHSRSEQGVPSPPVTVPCTETAPSTTCSPHKRE</sequence>
<name>A0A0M9G079_LEPPY</name>
<comment type="caution">
    <text evidence="2">The sequence shown here is derived from an EMBL/GenBank/DDBJ whole genome shotgun (WGS) entry which is preliminary data.</text>
</comment>
<feature type="region of interest" description="Disordered" evidence="1">
    <location>
        <begin position="43"/>
        <end position="70"/>
    </location>
</feature>
<evidence type="ECO:0000313" key="3">
    <source>
        <dbReference type="Proteomes" id="UP000037923"/>
    </source>
</evidence>
<dbReference type="RefSeq" id="XP_015658021.1">
    <property type="nucleotide sequence ID" value="XM_015803379.1"/>
</dbReference>
<dbReference type="OMA" id="CCERESW"/>
<protein>
    <submittedName>
        <fullName evidence="2">Uncharacterized protein</fullName>
    </submittedName>
</protein>
<reference evidence="2 3" key="1">
    <citation type="submission" date="2015-07" db="EMBL/GenBank/DDBJ databases">
        <title>High-quality genome of monoxenous trypanosomatid Leptomonas pyrrhocoris.</title>
        <authorList>
            <person name="Flegontov P."/>
            <person name="Butenko A."/>
            <person name="Firsov S."/>
            <person name="Vlcek C."/>
            <person name="Logacheva M.D."/>
            <person name="Field M."/>
            <person name="Filatov D."/>
            <person name="Flegontova O."/>
            <person name="Gerasimov E."/>
            <person name="Jackson A.P."/>
            <person name="Kelly S."/>
            <person name="Opperdoes F."/>
            <person name="O'Reilly A."/>
            <person name="Votypka J."/>
            <person name="Yurchenko V."/>
            <person name="Lukes J."/>
        </authorList>
    </citation>
    <scope>NUCLEOTIDE SEQUENCE [LARGE SCALE GENOMIC DNA]</scope>
    <source>
        <strain evidence="2">H10</strain>
    </source>
</reference>
<feature type="region of interest" description="Disordered" evidence="1">
    <location>
        <begin position="918"/>
        <end position="947"/>
    </location>
</feature>
<dbReference type="VEuPathDB" id="TriTrypDB:LpyrH10_10_1580"/>
<evidence type="ECO:0000313" key="2">
    <source>
        <dbReference type="EMBL" id="KPA79583.1"/>
    </source>
</evidence>